<proteinExistence type="predicted"/>
<keyword evidence="2" id="KW-1185">Reference proteome</keyword>
<dbReference type="Proteomes" id="UP000752696">
    <property type="component" value="Unassembled WGS sequence"/>
</dbReference>
<sequence>MVVCRLDSTIGIPAEQPTRFTLNTGDTSTKDVATTFNYTPGQELLGRVTDAIRIGTGRFVNSVTLARNIIANQAQDTFVVVTQALASETENNVEVQKSVALNYEPISFGTTQYPPVTNTRPSSREIVRLENETAQSFFEKPVSKPVASILESILSPTPLVDGMKEEEKYGNSGDKFIGIGRTLVNGFETFSNFLNAVVDLEECDDQANGAHHVKPGDQPHLNGRGAAFLVPKLLVPFLKVETAAVSFPLYAAGVRHAVLRRPRVDSKPVGVISHAAAMELKSSWAK</sequence>
<evidence type="ECO:0000313" key="1">
    <source>
        <dbReference type="EMBL" id="CAD1475219.1"/>
    </source>
</evidence>
<accession>A0A6V7H6N5</accession>
<name>A0A6V7H6N5_9HYME</name>
<gene>
    <name evidence="1" type="ORF">MHI_LOCUS535046</name>
</gene>
<feature type="non-terminal residue" evidence="1">
    <location>
        <position position="286"/>
    </location>
</feature>
<dbReference type="EMBL" id="CAJDYZ010008293">
    <property type="protein sequence ID" value="CAD1475219.1"/>
    <property type="molecule type" value="Genomic_DNA"/>
</dbReference>
<evidence type="ECO:0000313" key="2">
    <source>
        <dbReference type="Proteomes" id="UP000752696"/>
    </source>
</evidence>
<dbReference type="OrthoDB" id="6616542at2759"/>
<protein>
    <submittedName>
        <fullName evidence="1">Uncharacterized protein</fullName>
    </submittedName>
</protein>
<dbReference type="AlphaFoldDB" id="A0A6V7H6N5"/>
<reference evidence="1" key="1">
    <citation type="submission" date="2020-07" db="EMBL/GenBank/DDBJ databases">
        <authorList>
            <person name="Nazaruddin N."/>
        </authorList>
    </citation>
    <scope>NUCLEOTIDE SEQUENCE</scope>
</reference>
<organism evidence="1 2">
    <name type="scientific">Heterotrigona itama</name>
    <dbReference type="NCBI Taxonomy" id="395501"/>
    <lineage>
        <taxon>Eukaryota</taxon>
        <taxon>Metazoa</taxon>
        <taxon>Ecdysozoa</taxon>
        <taxon>Arthropoda</taxon>
        <taxon>Hexapoda</taxon>
        <taxon>Insecta</taxon>
        <taxon>Pterygota</taxon>
        <taxon>Neoptera</taxon>
        <taxon>Endopterygota</taxon>
        <taxon>Hymenoptera</taxon>
        <taxon>Apocrita</taxon>
        <taxon>Aculeata</taxon>
        <taxon>Apoidea</taxon>
        <taxon>Anthophila</taxon>
        <taxon>Apidae</taxon>
        <taxon>Heterotrigona</taxon>
    </lineage>
</organism>
<comment type="caution">
    <text evidence="1">The sequence shown here is derived from an EMBL/GenBank/DDBJ whole genome shotgun (WGS) entry which is preliminary data.</text>
</comment>